<dbReference type="AlphaFoldDB" id="A0A2I0A764"/>
<dbReference type="EMBL" id="KZ452013">
    <property type="protein sequence ID" value="PKA51389.1"/>
    <property type="molecule type" value="Genomic_DNA"/>
</dbReference>
<protein>
    <submittedName>
        <fullName evidence="1">Uncharacterized protein</fullName>
    </submittedName>
</protein>
<organism evidence="1 2">
    <name type="scientific">Apostasia shenzhenica</name>
    <dbReference type="NCBI Taxonomy" id="1088818"/>
    <lineage>
        <taxon>Eukaryota</taxon>
        <taxon>Viridiplantae</taxon>
        <taxon>Streptophyta</taxon>
        <taxon>Embryophyta</taxon>
        <taxon>Tracheophyta</taxon>
        <taxon>Spermatophyta</taxon>
        <taxon>Magnoliopsida</taxon>
        <taxon>Liliopsida</taxon>
        <taxon>Asparagales</taxon>
        <taxon>Orchidaceae</taxon>
        <taxon>Apostasioideae</taxon>
        <taxon>Apostasia</taxon>
    </lineage>
</organism>
<reference evidence="1 2" key="1">
    <citation type="journal article" date="2017" name="Nature">
        <title>The Apostasia genome and the evolution of orchids.</title>
        <authorList>
            <person name="Zhang G.Q."/>
            <person name="Liu K.W."/>
            <person name="Li Z."/>
            <person name="Lohaus R."/>
            <person name="Hsiao Y.Y."/>
            <person name="Niu S.C."/>
            <person name="Wang J.Y."/>
            <person name="Lin Y.C."/>
            <person name="Xu Q."/>
            <person name="Chen L.J."/>
            <person name="Yoshida K."/>
            <person name="Fujiwara S."/>
            <person name="Wang Z.W."/>
            <person name="Zhang Y.Q."/>
            <person name="Mitsuda N."/>
            <person name="Wang M."/>
            <person name="Liu G.H."/>
            <person name="Pecoraro L."/>
            <person name="Huang H.X."/>
            <person name="Xiao X.J."/>
            <person name="Lin M."/>
            <person name="Wu X.Y."/>
            <person name="Wu W.L."/>
            <person name="Chen Y.Y."/>
            <person name="Chang S.B."/>
            <person name="Sakamoto S."/>
            <person name="Ohme-Takagi M."/>
            <person name="Yagi M."/>
            <person name="Zeng S.J."/>
            <person name="Shen C.Y."/>
            <person name="Yeh C.M."/>
            <person name="Luo Y.B."/>
            <person name="Tsai W.C."/>
            <person name="Van de Peer Y."/>
            <person name="Liu Z.J."/>
        </authorList>
    </citation>
    <scope>NUCLEOTIDE SEQUENCE [LARGE SCALE GENOMIC DNA]</scope>
    <source>
        <strain evidence="2">cv. Shenzhen</strain>
        <tissue evidence="1">Stem</tissue>
    </source>
</reference>
<proteinExistence type="predicted"/>
<dbReference type="Proteomes" id="UP000236161">
    <property type="component" value="Unassembled WGS sequence"/>
</dbReference>
<name>A0A2I0A764_9ASPA</name>
<sequence length="73" mass="8405">MLCLSALFLHYVAWIPQDRVRVESRRGIEPRIELHLSVPLTLRVNVCVDDVRIAGEVSEELEVDLIVCRSYGR</sequence>
<evidence type="ECO:0000313" key="1">
    <source>
        <dbReference type="EMBL" id="PKA51389.1"/>
    </source>
</evidence>
<gene>
    <name evidence="1" type="ORF">AXF42_Ash002754</name>
</gene>
<evidence type="ECO:0000313" key="2">
    <source>
        <dbReference type="Proteomes" id="UP000236161"/>
    </source>
</evidence>
<keyword evidence="2" id="KW-1185">Reference proteome</keyword>
<accession>A0A2I0A764</accession>